<proteinExistence type="predicted"/>
<dbReference type="Gene3D" id="2.30.320.10">
    <property type="entry name" value="YwqG-like"/>
    <property type="match status" value="1"/>
</dbReference>
<dbReference type="EMBL" id="PNFZ01000002">
    <property type="protein sequence ID" value="PMB98874.1"/>
    <property type="molecule type" value="Genomic_DNA"/>
</dbReference>
<dbReference type="Pfam" id="PF09234">
    <property type="entry name" value="DUF1963"/>
    <property type="match status" value="1"/>
</dbReference>
<dbReference type="Proteomes" id="UP000235703">
    <property type="component" value="Unassembled WGS sequence"/>
</dbReference>
<evidence type="ECO:0000313" key="2">
    <source>
        <dbReference type="Proteomes" id="UP000235703"/>
    </source>
</evidence>
<name>A0A2N6PJM4_9MICO</name>
<dbReference type="InterPro" id="IPR015315">
    <property type="entry name" value="DUF1963"/>
</dbReference>
<gene>
    <name evidence="1" type="ORF">CJ198_06160</name>
</gene>
<comment type="caution">
    <text evidence="1">The sequence shown here is derived from an EMBL/GenBank/DDBJ whole genome shotgun (WGS) entry which is preliminary data.</text>
</comment>
<dbReference type="AlphaFoldDB" id="A0A2N6PJM4"/>
<protein>
    <recommendedName>
        <fullName evidence="3">DUF1963 domain-containing protein</fullName>
    </recommendedName>
</protein>
<accession>A0A2N6PJM4</accession>
<dbReference type="RefSeq" id="WP_102161703.1">
    <property type="nucleotide sequence ID" value="NZ_PNFZ01000002.1"/>
</dbReference>
<keyword evidence="2" id="KW-1185">Reference proteome</keyword>
<dbReference type="OrthoDB" id="4929513at2"/>
<sequence>MKKLPRTSVTAASREQIVEWLNSPKVDAGFLASELKYSQLLLDQYELGKDRLLAERDELGELSYLGGPALGPLADWPRNHDGEPLAHIATILLIESQNMLESDDDEERGVWPEPGPRLPATGYLEVFHHLGTYGNVEDDGTQGWLVRHVPFDGETFPPFVDAPADLDVPHEVCQPVLLLAGFSLPSPMEYVDAENQVFTTVEFVHEEMNAAFTAWRHGKEKVNKGPVFPVSRLYGHSDPGREYAHEVLREARPLTSDADSYMLLLSVESWTHFEGWFGDAGTLEVWIRASDLAAGRFEQAWNMIRTD</sequence>
<organism evidence="1 2">
    <name type="scientific">Brevibacterium luteolum</name>
    <dbReference type="NCBI Taxonomy" id="199591"/>
    <lineage>
        <taxon>Bacteria</taxon>
        <taxon>Bacillati</taxon>
        <taxon>Actinomycetota</taxon>
        <taxon>Actinomycetes</taxon>
        <taxon>Micrococcales</taxon>
        <taxon>Brevibacteriaceae</taxon>
        <taxon>Brevibacterium</taxon>
    </lineage>
</organism>
<dbReference type="SUPFAM" id="SSF103032">
    <property type="entry name" value="Hypothetical protein YwqG"/>
    <property type="match status" value="1"/>
</dbReference>
<evidence type="ECO:0000313" key="1">
    <source>
        <dbReference type="EMBL" id="PMB98874.1"/>
    </source>
</evidence>
<reference evidence="1 2" key="1">
    <citation type="submission" date="2017-09" db="EMBL/GenBank/DDBJ databases">
        <title>Bacterial strain isolated from the female urinary microbiota.</title>
        <authorList>
            <person name="Thomas-White K."/>
            <person name="Kumar N."/>
            <person name="Forster S."/>
            <person name="Putonti C."/>
            <person name="Lawley T."/>
            <person name="Wolfe A.J."/>
        </authorList>
    </citation>
    <scope>NUCLEOTIDE SEQUENCE [LARGE SCALE GENOMIC DNA]</scope>
    <source>
        <strain evidence="1 2">UMB0680</strain>
    </source>
</reference>
<evidence type="ECO:0008006" key="3">
    <source>
        <dbReference type="Google" id="ProtNLM"/>
    </source>
</evidence>
<dbReference type="InterPro" id="IPR035948">
    <property type="entry name" value="YwqG-like_sf"/>
</dbReference>